<accession>A0AAE0IES0</accession>
<feature type="transmembrane region" description="Helical" evidence="1">
    <location>
        <begin position="59"/>
        <end position="83"/>
    </location>
</feature>
<dbReference type="InterPro" id="IPR056121">
    <property type="entry name" value="DUF7704"/>
</dbReference>
<comment type="caution">
    <text evidence="3">The sequence shown here is derived from an EMBL/GenBank/DDBJ whole genome shotgun (WGS) entry which is preliminary data.</text>
</comment>
<keyword evidence="4" id="KW-1185">Reference proteome</keyword>
<gene>
    <name evidence="3" type="ORF">B0T19DRAFT_212644</name>
</gene>
<evidence type="ECO:0000313" key="3">
    <source>
        <dbReference type="EMBL" id="KAK3323726.1"/>
    </source>
</evidence>
<evidence type="ECO:0000313" key="4">
    <source>
        <dbReference type="Proteomes" id="UP001286456"/>
    </source>
</evidence>
<keyword evidence="1" id="KW-0472">Membrane</keyword>
<reference evidence="3" key="1">
    <citation type="journal article" date="2023" name="Mol. Phylogenet. Evol.">
        <title>Genome-scale phylogeny and comparative genomics of the fungal order Sordariales.</title>
        <authorList>
            <person name="Hensen N."/>
            <person name="Bonometti L."/>
            <person name="Westerberg I."/>
            <person name="Brannstrom I.O."/>
            <person name="Guillou S."/>
            <person name="Cros-Aarteil S."/>
            <person name="Calhoun S."/>
            <person name="Haridas S."/>
            <person name="Kuo A."/>
            <person name="Mondo S."/>
            <person name="Pangilinan J."/>
            <person name="Riley R."/>
            <person name="LaButti K."/>
            <person name="Andreopoulos B."/>
            <person name="Lipzen A."/>
            <person name="Chen C."/>
            <person name="Yan M."/>
            <person name="Daum C."/>
            <person name="Ng V."/>
            <person name="Clum A."/>
            <person name="Steindorff A."/>
            <person name="Ohm R.A."/>
            <person name="Martin F."/>
            <person name="Silar P."/>
            <person name="Natvig D.O."/>
            <person name="Lalanne C."/>
            <person name="Gautier V."/>
            <person name="Ament-Velasquez S.L."/>
            <person name="Kruys A."/>
            <person name="Hutchinson M.I."/>
            <person name="Powell A.J."/>
            <person name="Barry K."/>
            <person name="Miller A.N."/>
            <person name="Grigoriev I.V."/>
            <person name="Debuchy R."/>
            <person name="Gladieux P."/>
            <person name="Hiltunen Thoren M."/>
            <person name="Johannesson H."/>
        </authorList>
    </citation>
    <scope>NUCLEOTIDE SEQUENCE</scope>
    <source>
        <strain evidence="3">SMH4131-1</strain>
    </source>
</reference>
<protein>
    <recommendedName>
        <fullName evidence="2">DUF7704 domain-containing protein</fullName>
    </recommendedName>
</protein>
<feature type="transmembrane region" description="Helical" evidence="1">
    <location>
        <begin position="16"/>
        <end position="38"/>
    </location>
</feature>
<dbReference type="Pfam" id="PF24803">
    <property type="entry name" value="DUF7704"/>
    <property type="match status" value="1"/>
</dbReference>
<dbReference type="EMBL" id="JAUEPO010000004">
    <property type="protein sequence ID" value="KAK3323726.1"/>
    <property type="molecule type" value="Genomic_DNA"/>
</dbReference>
<organism evidence="3 4">
    <name type="scientific">Cercophora scortea</name>
    <dbReference type="NCBI Taxonomy" id="314031"/>
    <lineage>
        <taxon>Eukaryota</taxon>
        <taxon>Fungi</taxon>
        <taxon>Dikarya</taxon>
        <taxon>Ascomycota</taxon>
        <taxon>Pezizomycotina</taxon>
        <taxon>Sordariomycetes</taxon>
        <taxon>Sordariomycetidae</taxon>
        <taxon>Sordariales</taxon>
        <taxon>Lasiosphaeriaceae</taxon>
        <taxon>Cercophora</taxon>
    </lineage>
</organism>
<sequence>MSPTAAISATASVPSIYRFVLTTLEPLFALSGALMTLGRPDSYAATMTRGAVPYTADTQFLYTQLGGAWLHFAFNAAVVMRLFDDLRLWRWLCAGMLLSDVAYWHSAAQAVGGWAAWAVLADWTSNDWVVFATNLLTISVRILILLGVGVKSGGSGDGIGLVGKAKK</sequence>
<evidence type="ECO:0000256" key="1">
    <source>
        <dbReference type="SAM" id="Phobius"/>
    </source>
</evidence>
<dbReference type="Proteomes" id="UP001286456">
    <property type="component" value="Unassembled WGS sequence"/>
</dbReference>
<dbReference type="PANTHER" id="PTHR37019:SF1">
    <property type="entry name" value="EXPERA DOMAIN-CONTAINING PROTEIN"/>
    <property type="match status" value="1"/>
</dbReference>
<dbReference type="PANTHER" id="PTHR37019">
    <property type="entry name" value="CHROMOSOME 1, WHOLE GENOME SHOTGUN SEQUENCE"/>
    <property type="match status" value="1"/>
</dbReference>
<proteinExistence type="predicted"/>
<name>A0AAE0IES0_9PEZI</name>
<feature type="domain" description="DUF7704" evidence="2">
    <location>
        <begin position="11"/>
        <end position="149"/>
    </location>
</feature>
<keyword evidence="1" id="KW-0812">Transmembrane</keyword>
<dbReference type="AlphaFoldDB" id="A0AAE0IES0"/>
<reference evidence="3" key="2">
    <citation type="submission" date="2023-06" db="EMBL/GenBank/DDBJ databases">
        <authorList>
            <consortium name="Lawrence Berkeley National Laboratory"/>
            <person name="Haridas S."/>
            <person name="Hensen N."/>
            <person name="Bonometti L."/>
            <person name="Westerberg I."/>
            <person name="Brannstrom I.O."/>
            <person name="Guillou S."/>
            <person name="Cros-Aarteil S."/>
            <person name="Calhoun S."/>
            <person name="Kuo A."/>
            <person name="Mondo S."/>
            <person name="Pangilinan J."/>
            <person name="Riley R."/>
            <person name="Labutti K."/>
            <person name="Andreopoulos B."/>
            <person name="Lipzen A."/>
            <person name="Chen C."/>
            <person name="Yanf M."/>
            <person name="Daum C."/>
            <person name="Ng V."/>
            <person name="Clum A."/>
            <person name="Steindorff A."/>
            <person name="Ohm R."/>
            <person name="Martin F."/>
            <person name="Silar P."/>
            <person name="Natvig D."/>
            <person name="Lalanne C."/>
            <person name="Gautier V."/>
            <person name="Ament-Velasquez S.L."/>
            <person name="Kruys A."/>
            <person name="Hutchinson M.I."/>
            <person name="Powell A.J."/>
            <person name="Barry K."/>
            <person name="Miller A.N."/>
            <person name="Grigoriev I.V."/>
            <person name="Debuchy R."/>
            <person name="Gladieux P."/>
            <person name="Thoren M.H."/>
            <person name="Johannesson H."/>
        </authorList>
    </citation>
    <scope>NUCLEOTIDE SEQUENCE</scope>
    <source>
        <strain evidence="3">SMH4131-1</strain>
    </source>
</reference>
<evidence type="ECO:0000259" key="2">
    <source>
        <dbReference type="Pfam" id="PF24803"/>
    </source>
</evidence>
<feature type="transmembrane region" description="Helical" evidence="1">
    <location>
        <begin position="128"/>
        <end position="148"/>
    </location>
</feature>
<keyword evidence="1" id="KW-1133">Transmembrane helix</keyword>
<feature type="transmembrane region" description="Helical" evidence="1">
    <location>
        <begin position="103"/>
        <end position="121"/>
    </location>
</feature>